<evidence type="ECO:0000313" key="2">
    <source>
        <dbReference type="Proteomes" id="UP000828390"/>
    </source>
</evidence>
<name>A0A9D4DIL1_DREPO</name>
<accession>A0A9D4DIL1</accession>
<gene>
    <name evidence="1" type="ORF">DPMN_184470</name>
</gene>
<dbReference type="OrthoDB" id="10665373at2759"/>
<sequence length="243" mass="27494">MSEYGVKIKSDLKPCNIYAICELPSRETLILDYNNDEVKLFDKKYKLLSNCKVLNYSYDMCLISPNELVVTTNKHDDLHFLQMITVRNDKLEKENKIQLPHRCVGIARHEGDLYVTSGRALYQYTLTGTLVKKLYEYTTGDDTVYSCAVNLTDDKIYVTNQHTHQLLTLAMDGTVISTFTDIDLKGPRGVHVTTRGQVLVCGDKSNARIQVDNEGKKKLATLATKRMVSMTHVQCYTAAALIL</sequence>
<organism evidence="1 2">
    <name type="scientific">Dreissena polymorpha</name>
    <name type="common">Zebra mussel</name>
    <name type="synonym">Mytilus polymorpha</name>
    <dbReference type="NCBI Taxonomy" id="45954"/>
    <lineage>
        <taxon>Eukaryota</taxon>
        <taxon>Metazoa</taxon>
        <taxon>Spiralia</taxon>
        <taxon>Lophotrochozoa</taxon>
        <taxon>Mollusca</taxon>
        <taxon>Bivalvia</taxon>
        <taxon>Autobranchia</taxon>
        <taxon>Heteroconchia</taxon>
        <taxon>Euheterodonta</taxon>
        <taxon>Imparidentia</taxon>
        <taxon>Neoheterodontei</taxon>
        <taxon>Myida</taxon>
        <taxon>Dreissenoidea</taxon>
        <taxon>Dreissenidae</taxon>
        <taxon>Dreissena</taxon>
    </lineage>
</organism>
<dbReference type="EMBL" id="JAIWYP010000010">
    <property type="protein sequence ID" value="KAH3749954.1"/>
    <property type="molecule type" value="Genomic_DNA"/>
</dbReference>
<comment type="caution">
    <text evidence="1">The sequence shown here is derived from an EMBL/GenBank/DDBJ whole genome shotgun (WGS) entry which is preliminary data.</text>
</comment>
<protein>
    <submittedName>
        <fullName evidence="1">Uncharacterized protein</fullName>
    </submittedName>
</protein>
<proteinExistence type="predicted"/>
<dbReference type="Proteomes" id="UP000828390">
    <property type="component" value="Unassembled WGS sequence"/>
</dbReference>
<dbReference type="SUPFAM" id="SSF101898">
    <property type="entry name" value="NHL repeat"/>
    <property type="match status" value="1"/>
</dbReference>
<dbReference type="AlphaFoldDB" id="A0A9D4DIL1"/>
<keyword evidence="2" id="KW-1185">Reference proteome</keyword>
<dbReference type="Gene3D" id="2.120.10.30">
    <property type="entry name" value="TolB, C-terminal domain"/>
    <property type="match status" value="1"/>
</dbReference>
<evidence type="ECO:0000313" key="1">
    <source>
        <dbReference type="EMBL" id="KAH3749954.1"/>
    </source>
</evidence>
<reference evidence="1" key="2">
    <citation type="submission" date="2020-11" db="EMBL/GenBank/DDBJ databases">
        <authorList>
            <person name="McCartney M.A."/>
            <person name="Auch B."/>
            <person name="Kono T."/>
            <person name="Mallez S."/>
            <person name="Becker A."/>
            <person name="Gohl D.M."/>
            <person name="Silverstein K.A.T."/>
            <person name="Koren S."/>
            <person name="Bechman K.B."/>
            <person name="Herman A."/>
            <person name="Abrahante J.E."/>
            <person name="Garbe J."/>
        </authorList>
    </citation>
    <scope>NUCLEOTIDE SEQUENCE</scope>
    <source>
        <strain evidence="1">Duluth1</strain>
        <tissue evidence="1">Whole animal</tissue>
    </source>
</reference>
<dbReference type="InterPro" id="IPR011042">
    <property type="entry name" value="6-blade_b-propeller_TolB-like"/>
</dbReference>
<reference evidence="1" key="1">
    <citation type="journal article" date="2019" name="bioRxiv">
        <title>The Genome of the Zebra Mussel, Dreissena polymorpha: A Resource for Invasive Species Research.</title>
        <authorList>
            <person name="McCartney M.A."/>
            <person name="Auch B."/>
            <person name="Kono T."/>
            <person name="Mallez S."/>
            <person name="Zhang Y."/>
            <person name="Obille A."/>
            <person name="Becker A."/>
            <person name="Abrahante J.E."/>
            <person name="Garbe J."/>
            <person name="Badalamenti J.P."/>
            <person name="Herman A."/>
            <person name="Mangelson H."/>
            <person name="Liachko I."/>
            <person name="Sullivan S."/>
            <person name="Sone E.D."/>
            <person name="Koren S."/>
            <person name="Silverstein K.A.T."/>
            <person name="Beckman K.B."/>
            <person name="Gohl D.M."/>
        </authorList>
    </citation>
    <scope>NUCLEOTIDE SEQUENCE</scope>
    <source>
        <strain evidence="1">Duluth1</strain>
        <tissue evidence="1">Whole animal</tissue>
    </source>
</reference>